<evidence type="ECO:0000313" key="2">
    <source>
        <dbReference type="EMBL" id="KAF7639967.1"/>
    </source>
</evidence>
<comment type="caution">
    <text evidence="2">The sequence shown here is derived from an EMBL/GenBank/DDBJ whole genome shotgun (WGS) entry which is preliminary data.</text>
</comment>
<evidence type="ECO:0000313" key="3">
    <source>
        <dbReference type="Proteomes" id="UP000605970"/>
    </source>
</evidence>
<evidence type="ECO:0000256" key="1">
    <source>
        <dbReference type="SAM" id="MobiDB-lite"/>
    </source>
</evidence>
<dbReference type="EMBL" id="JABEBT010000002">
    <property type="protein sequence ID" value="KAF7639967.1"/>
    <property type="molecule type" value="Genomic_DNA"/>
</dbReference>
<reference evidence="2" key="1">
    <citation type="journal article" date="2020" name="Ecol. Evol.">
        <title>Genome structure and content of the rice root-knot nematode (Meloidogyne graminicola).</title>
        <authorList>
            <person name="Phan N.T."/>
            <person name="Danchin E.G.J."/>
            <person name="Klopp C."/>
            <person name="Perfus-Barbeoch L."/>
            <person name="Kozlowski D.K."/>
            <person name="Koutsovoulos G.D."/>
            <person name="Lopez-Roques C."/>
            <person name="Bouchez O."/>
            <person name="Zahm M."/>
            <person name="Besnard G."/>
            <person name="Bellafiore S."/>
        </authorList>
    </citation>
    <scope>NUCLEOTIDE SEQUENCE</scope>
    <source>
        <strain evidence="2">VN-18</strain>
    </source>
</reference>
<keyword evidence="3" id="KW-1185">Reference proteome</keyword>
<organism evidence="2 3">
    <name type="scientific">Meloidogyne graminicola</name>
    <dbReference type="NCBI Taxonomy" id="189291"/>
    <lineage>
        <taxon>Eukaryota</taxon>
        <taxon>Metazoa</taxon>
        <taxon>Ecdysozoa</taxon>
        <taxon>Nematoda</taxon>
        <taxon>Chromadorea</taxon>
        <taxon>Rhabditida</taxon>
        <taxon>Tylenchina</taxon>
        <taxon>Tylenchomorpha</taxon>
        <taxon>Tylenchoidea</taxon>
        <taxon>Meloidogynidae</taxon>
        <taxon>Meloidogyninae</taxon>
        <taxon>Meloidogyne</taxon>
    </lineage>
</organism>
<protein>
    <submittedName>
        <fullName evidence="2">Uncharacterized protein</fullName>
    </submittedName>
</protein>
<name>A0A8T0A2B3_9BILA</name>
<proteinExistence type="predicted"/>
<dbReference type="AlphaFoldDB" id="A0A8T0A2B3"/>
<feature type="compositionally biased region" description="Low complexity" evidence="1">
    <location>
        <begin position="13"/>
        <end position="51"/>
    </location>
</feature>
<gene>
    <name evidence="2" type="ORF">Mgra_00000410</name>
</gene>
<dbReference type="Proteomes" id="UP000605970">
    <property type="component" value="Unassembled WGS sequence"/>
</dbReference>
<feature type="compositionally biased region" description="Low complexity" evidence="1">
    <location>
        <begin position="79"/>
        <end position="98"/>
    </location>
</feature>
<feature type="region of interest" description="Disordered" evidence="1">
    <location>
        <begin position="1"/>
        <end position="98"/>
    </location>
</feature>
<sequence length="297" mass="33772">MPPPSNNPEKQLNPQINIPNKSQNISNNKINSFPTTLNNNQNNSIPQPQNLATKRSRTSSQSPSSPPNKKLIKETTPISTASTSSSSNNNKSISDNNNTKNIIKLPIINLQTTILEFLKIVGNYRIILKELGEDFDIISNEISIPYTNLSNNLLNLEKASQKTKVILARIFNGKEEEIKVEIKEANKEEENKVCEKNKVCDEIEKLNKNTKNTLKTTLPPAQLYFNLLKLKNEVKTYFSLIMKINNNLSRLSTKKAFAFSELIKQFELIKNESSEALNLIKTLFKEEIREKKKIEEV</sequence>
<accession>A0A8T0A2B3</accession>